<accession>A0AAU4JZY9</accession>
<keyword evidence="2" id="KW-1185">Reference proteome</keyword>
<dbReference type="EMBL" id="CP108021">
    <property type="protein sequence ID" value="WUM19354.1"/>
    <property type="molecule type" value="Genomic_DNA"/>
</dbReference>
<proteinExistence type="predicted"/>
<evidence type="ECO:0000313" key="2">
    <source>
        <dbReference type="Proteomes" id="UP001432128"/>
    </source>
</evidence>
<dbReference type="AlphaFoldDB" id="A0AAU4JZY9"/>
<organism evidence="1 2">
    <name type="scientific">Williamsia herbipolensis</name>
    <dbReference type="NCBI Taxonomy" id="1603258"/>
    <lineage>
        <taxon>Bacteria</taxon>
        <taxon>Bacillati</taxon>
        <taxon>Actinomycetota</taxon>
        <taxon>Actinomycetes</taxon>
        <taxon>Mycobacteriales</taxon>
        <taxon>Nocardiaceae</taxon>
        <taxon>Williamsia</taxon>
    </lineage>
</organism>
<sequence>MARINDNLTVQMVGVAAVVRHDSSGIEALVPLDDVGVREVLAPDFVWPFPATDTEVAQIAFWLGYFYAHHWNR</sequence>
<evidence type="ECO:0000313" key="1">
    <source>
        <dbReference type="EMBL" id="WUM19354.1"/>
    </source>
</evidence>
<dbReference type="Proteomes" id="UP001432128">
    <property type="component" value="Chromosome"/>
</dbReference>
<dbReference type="RefSeq" id="WP_328856863.1">
    <property type="nucleotide sequence ID" value="NZ_CP108021.1"/>
</dbReference>
<protein>
    <submittedName>
        <fullName evidence="1">Uncharacterized protein</fullName>
    </submittedName>
</protein>
<name>A0AAU4JZY9_9NOCA</name>
<reference evidence="1 2" key="1">
    <citation type="submission" date="2022-10" db="EMBL/GenBank/DDBJ databases">
        <title>The complete genomes of actinobacterial strains from the NBC collection.</title>
        <authorList>
            <person name="Joergensen T.S."/>
            <person name="Alvarez Arevalo M."/>
            <person name="Sterndorff E.B."/>
            <person name="Faurdal D."/>
            <person name="Vuksanovic O."/>
            <person name="Mourched A.-S."/>
            <person name="Charusanti P."/>
            <person name="Shaw S."/>
            <person name="Blin K."/>
            <person name="Weber T."/>
        </authorList>
    </citation>
    <scope>NUCLEOTIDE SEQUENCE [LARGE SCALE GENOMIC DNA]</scope>
    <source>
        <strain evidence="1 2">NBC_00319</strain>
    </source>
</reference>
<gene>
    <name evidence="1" type="ORF">OG579_16845</name>
</gene>
<dbReference type="KEGG" id="whr:OG579_16845"/>